<evidence type="ECO:0000313" key="3">
    <source>
        <dbReference type="EMBL" id="EAM49285.1"/>
    </source>
</evidence>
<name>Q4BZF4_CROWT</name>
<proteinExistence type="predicted"/>
<dbReference type="GO" id="GO:0007156">
    <property type="term" value="P:homophilic cell adhesion via plasma membrane adhesion molecules"/>
    <property type="evidence" value="ECO:0007669"/>
    <property type="project" value="InterPro"/>
</dbReference>
<dbReference type="SUPFAM" id="SSF141072">
    <property type="entry name" value="CalX-like"/>
    <property type="match status" value="1"/>
</dbReference>
<dbReference type="PROSITE" id="PS51233">
    <property type="entry name" value="VWFD"/>
    <property type="match status" value="1"/>
</dbReference>
<dbReference type="Proteomes" id="UP000003922">
    <property type="component" value="Unassembled WGS sequence"/>
</dbReference>
<evidence type="ECO:0000259" key="1">
    <source>
        <dbReference type="PROSITE" id="PS50268"/>
    </source>
</evidence>
<keyword evidence="4" id="KW-1185">Reference proteome</keyword>
<dbReference type="OrthoDB" id="9768561at2"/>
<dbReference type="Gene3D" id="2.60.40.2030">
    <property type="match status" value="1"/>
</dbReference>
<dbReference type="Pfam" id="PF00353">
    <property type="entry name" value="HemolysinCabind"/>
    <property type="match status" value="1"/>
</dbReference>
<dbReference type="EMBL" id="AADV02000079">
    <property type="protein sequence ID" value="EAM49285.1"/>
    <property type="molecule type" value="Genomic_DNA"/>
</dbReference>
<gene>
    <name evidence="3" type="ORF">CwatDRAFT_2268</name>
</gene>
<dbReference type="GO" id="GO:0016020">
    <property type="term" value="C:membrane"/>
    <property type="evidence" value="ECO:0007669"/>
    <property type="project" value="InterPro"/>
</dbReference>
<sequence>MEGLLGNADGISSNDFVLRDGTQLPSNISFADIHEVFAESWRVTQQESLFGTPIFDDPNFPIYFTQDDIDPQEWADALQAARDAGIPEALVEEVALDFFLSGGDQAFLDEAAEILGQGITLDISPSQVLEDGNNNLVYTFTRDGNTDGILTVNYEIGGTATINDDYTLDGASGLAGNLGSIYFGVGESTKTLIIDPIADNLVEGDETITITLATAPEYTVDTTNAVEGIINELNNTPPALNIPIRGQELRVTPKIPLILGISEFTFADNTFIDPDPGDVLTYKAEKLHDVSGWYRRYVNGVWDPVATGWTSSDIIDNDLNSGPVVGLAFDPSTRTFQTRTDDRQFHWVKVTATDSFGEEDASYFDFSNYVGRVIDNYIVNANVFLDVNGNGEHDVDEPLGISDGNGDFNFNGLSLVDYDLNLNGTIDPDEGSLVALGGIDTATGLPLETPLRATPDATVITLLTTVVAELVDQGLTVEEANTSITNALSIPSDVGINVFDPIAATNNNELGGVETFSAMVQVQNLITQTTGLIAGASGLANGAIVDQVVNAIATQIQTNTTLNLTNVDQIETIINDSATGLGVDVSALSTGATQIIVAANQKIEEAIADSSPNELEEAFAKVQKIALGESTNDLEEVGAGTKSIEEAVAENTGDALDEQINNTEVLSANPTDISLSNDTVAEEQAIGTEVGTFSTVDPDTGETHTYSLVPGFGDTDNDNFEIVDNVLKTTVSFDYETQTEHSIRVQTSDGNGGVYFEDFTINVSDVNEIVGTSGRDVLTGTDSDDLITGMQGPDTLRGNLGNDKFVYTSLMDAGDRIQDFTPGEDQIVLTDVLESFGYNGSDPIADGYLRFGSRSGHSFLMLDVDGSAGSSPARTFALIQNVALADLNSASNFVF</sequence>
<dbReference type="AlphaFoldDB" id="Q4BZF4"/>
<feature type="domain" description="Cadherin" evidence="1">
    <location>
        <begin position="679"/>
        <end position="778"/>
    </location>
</feature>
<accession>Q4BZF4</accession>
<reference evidence="3" key="3">
    <citation type="submission" date="2016-12" db="EMBL/GenBank/DDBJ databases">
        <title>Annotation of the draft genome assembly of Crocosphaera watsonii WH 8501.</title>
        <authorList>
            <consortium name="US DOE Joint Genome Institute (JGI-ORNL)"/>
            <person name="Larimer F."/>
            <person name="Land M."/>
        </authorList>
    </citation>
    <scope>NUCLEOTIDE SEQUENCE</scope>
    <source>
        <strain evidence="3">WH 8501</strain>
    </source>
</reference>
<dbReference type="InterPro" id="IPR015919">
    <property type="entry name" value="Cadherin-like_sf"/>
</dbReference>
<dbReference type="SUPFAM" id="SSF49313">
    <property type="entry name" value="Cadherin-like"/>
    <property type="match status" value="1"/>
</dbReference>
<dbReference type="SUPFAM" id="SSF51120">
    <property type="entry name" value="beta-Roll"/>
    <property type="match status" value="1"/>
</dbReference>
<dbReference type="InterPro" id="IPR001343">
    <property type="entry name" value="Hemolysn_Ca-bd"/>
</dbReference>
<reference evidence="3" key="2">
    <citation type="submission" date="2005-06" db="EMBL/GenBank/DDBJ databases">
        <title>Sequencing of the draft genome and assembly of Crocosphaera watsonii WH 8501.</title>
        <authorList>
            <consortium name="US DOE Joint Genome Institute (JGI-PGF)"/>
            <person name="Copeland A."/>
            <person name="Lucas S."/>
            <person name="Lapidus A."/>
            <person name="Barry K."/>
            <person name="Detter C."/>
            <person name="Glavina T."/>
            <person name="Hammon N."/>
            <person name="Israni S."/>
            <person name="Pitluck S."/>
            <person name="Richardson P."/>
        </authorList>
    </citation>
    <scope>NUCLEOTIDE SEQUENCE [LARGE SCALE GENOMIC DNA]</scope>
    <source>
        <strain evidence="3">WH 8501</strain>
    </source>
</reference>
<protein>
    <submittedName>
        <fullName evidence="3">Hemolysin-type calcium-binding region:Cadherin</fullName>
    </submittedName>
</protein>
<evidence type="ECO:0000259" key="2">
    <source>
        <dbReference type="PROSITE" id="PS51233"/>
    </source>
</evidence>
<reference evidence="3" key="1">
    <citation type="submission" date="2004-02" db="EMBL/GenBank/DDBJ databases">
        <authorList>
            <consortium name="DOE Joint Genome Institute"/>
        </authorList>
    </citation>
    <scope>NUCLEOTIDE SEQUENCE [LARGE SCALE GENOMIC DNA]</scope>
    <source>
        <strain evidence="3">WH 8501</strain>
    </source>
</reference>
<dbReference type="CDD" id="cd11304">
    <property type="entry name" value="Cadherin_repeat"/>
    <property type="match status" value="1"/>
</dbReference>
<dbReference type="InterPro" id="IPR002126">
    <property type="entry name" value="Cadherin-like_dom"/>
</dbReference>
<dbReference type="KEGG" id="cwa:CwatDRAFT_2268"/>
<dbReference type="Gene3D" id="2.150.10.10">
    <property type="entry name" value="Serralysin-like metalloprotease, C-terminal"/>
    <property type="match status" value="1"/>
</dbReference>
<feature type="domain" description="VWFD" evidence="2">
    <location>
        <begin position="1"/>
        <end position="49"/>
    </location>
</feature>
<organism evidence="3 4">
    <name type="scientific">Crocosphaera watsonii WH 8501</name>
    <dbReference type="NCBI Taxonomy" id="165597"/>
    <lineage>
        <taxon>Bacteria</taxon>
        <taxon>Bacillati</taxon>
        <taxon>Cyanobacteriota</taxon>
        <taxon>Cyanophyceae</taxon>
        <taxon>Oscillatoriophycideae</taxon>
        <taxon>Chroococcales</taxon>
        <taxon>Aphanothecaceae</taxon>
        <taxon>Crocosphaera</taxon>
    </lineage>
</organism>
<dbReference type="GO" id="GO:0005509">
    <property type="term" value="F:calcium ion binding"/>
    <property type="evidence" value="ECO:0007669"/>
    <property type="project" value="InterPro"/>
</dbReference>
<dbReference type="PROSITE" id="PS50268">
    <property type="entry name" value="CADHERIN_2"/>
    <property type="match status" value="1"/>
</dbReference>
<dbReference type="RefSeq" id="WP_007306981.1">
    <property type="nucleotide sequence ID" value="NZ_AADV02000079.1"/>
</dbReference>
<comment type="caution">
    <text evidence="3">The sequence shown here is derived from an EMBL/GenBank/DDBJ whole genome shotgun (WGS) entry which is preliminary data.</text>
</comment>
<dbReference type="SMART" id="SM00112">
    <property type="entry name" value="CA"/>
    <property type="match status" value="1"/>
</dbReference>
<dbReference type="InterPro" id="IPR001846">
    <property type="entry name" value="VWF_type-D"/>
</dbReference>
<evidence type="ECO:0000313" key="4">
    <source>
        <dbReference type="Proteomes" id="UP000003922"/>
    </source>
</evidence>
<dbReference type="InterPro" id="IPR011049">
    <property type="entry name" value="Serralysin-like_metalloprot_C"/>
</dbReference>
<dbReference type="InterPro" id="IPR038081">
    <property type="entry name" value="CalX-like_sf"/>
</dbReference>